<gene>
    <name evidence="15" type="ORF">RUMHYD_03701</name>
</gene>
<keyword evidence="5" id="KW-0808">Transferase</keyword>
<evidence type="ECO:0000256" key="1">
    <source>
        <dbReference type="ARBA" id="ARBA00000085"/>
    </source>
</evidence>
<dbReference type="Gene3D" id="3.30.565.10">
    <property type="entry name" value="Histidine kinase-like ATPase, C-terminal domain"/>
    <property type="match status" value="1"/>
</dbReference>
<evidence type="ECO:0000256" key="5">
    <source>
        <dbReference type="ARBA" id="ARBA00022679"/>
    </source>
</evidence>
<evidence type="ECO:0000256" key="6">
    <source>
        <dbReference type="ARBA" id="ARBA00022692"/>
    </source>
</evidence>
<dbReference type="InterPro" id="IPR004358">
    <property type="entry name" value="Sig_transdc_His_kin-like_C"/>
</dbReference>
<dbReference type="Gene3D" id="1.20.120.620">
    <property type="entry name" value="Backbone structure of the membrane domain of e. Coli histidine kinase receptor kdpd"/>
    <property type="match status" value="1"/>
</dbReference>
<evidence type="ECO:0000256" key="8">
    <source>
        <dbReference type="ARBA" id="ARBA00022777"/>
    </source>
</evidence>
<dbReference type="SUPFAM" id="SSF47384">
    <property type="entry name" value="Homodimeric domain of signal transducing histidine kinase"/>
    <property type="match status" value="1"/>
</dbReference>
<evidence type="ECO:0000313" key="16">
    <source>
        <dbReference type="Proteomes" id="UP000003100"/>
    </source>
</evidence>
<dbReference type="GeneID" id="86823456"/>
<dbReference type="InterPro" id="IPR038318">
    <property type="entry name" value="KdpD_sf"/>
</dbReference>
<dbReference type="PANTHER" id="PTHR45569">
    <property type="entry name" value="SENSOR PROTEIN KDPD"/>
    <property type="match status" value="1"/>
</dbReference>
<dbReference type="SMART" id="SM00387">
    <property type="entry name" value="HATPase_c"/>
    <property type="match status" value="1"/>
</dbReference>
<dbReference type="RefSeq" id="WP_005952298.1">
    <property type="nucleotide sequence ID" value="NZ_CP136423.1"/>
</dbReference>
<dbReference type="EC" id="2.7.13.3" evidence="3"/>
<evidence type="ECO:0000313" key="15">
    <source>
        <dbReference type="EMBL" id="EEG47408.1"/>
    </source>
</evidence>
<dbReference type="SMART" id="SM00388">
    <property type="entry name" value="HisKA"/>
    <property type="match status" value="1"/>
</dbReference>
<dbReference type="GO" id="GO:0005886">
    <property type="term" value="C:plasma membrane"/>
    <property type="evidence" value="ECO:0007669"/>
    <property type="project" value="TreeGrafter"/>
</dbReference>
<evidence type="ECO:0000256" key="13">
    <source>
        <dbReference type="SAM" id="Phobius"/>
    </source>
</evidence>
<evidence type="ECO:0000256" key="2">
    <source>
        <dbReference type="ARBA" id="ARBA00004141"/>
    </source>
</evidence>
<evidence type="ECO:0000256" key="7">
    <source>
        <dbReference type="ARBA" id="ARBA00022741"/>
    </source>
</evidence>
<keyword evidence="11" id="KW-0902">Two-component regulatory system</keyword>
<evidence type="ECO:0000256" key="4">
    <source>
        <dbReference type="ARBA" id="ARBA00022553"/>
    </source>
</evidence>
<sequence length="662" mass="75231">MSAHIQSAADENEHIMVCLSASASNPEVIRQAARISSSFHGKFTAFYVEMSGMDDMPVQERNNLQANIRMAEQCGANIIVSYGNDVAEQIAEYVKVAKVTQIIMGKTYKGRRWLFKRDSISDKLLKIAPNLKVMLIPDPLEEEHKIHWVRRRRNQDFYRNSLRLSIDILTIFLFLLLSTGICVLFEENEFQTDNLLMIYMMGGLLQALFARCRISSILYALGSVIVFNYFFTEPRLTLHVNDTSYITTFFVMFATSMTVSTLVQQMKRVAKQAAEKAYRTEILLETSQKLQQAEDVSQIALQSIQQLEKLLNCTVYCIPGKPSSDMKLQDYFASNKEANGLSRDEIAVASWAYKNNKHAGATTGTLPGARCLYLTVRNGDKIFAIIGIELNGKVPTAFEKSVMLALLNESALAFEKEELRRRERETALRLQQEQLRGNLLRAISHDLRTPLTSISGNADMLMKSYQMMADSERTRIFHDIYEDAVWLINLVENLLSVTRIENGTMDIVLQPEMVEDVLDASMKHLNRHVKNHKLKVSQADDMLMAKMDAKLIIQVLTNLVDNAFKHTPEGSEIEINVYEKRHKVVFEVADNGDGVPEDQKEKIFTMFYSGDHTTSDGRRCMGMGLTLCKSIIEAHGGRIWVEDNHPHGAVFRFEIEAEEVNF</sequence>
<feature type="transmembrane region" description="Helical" evidence="13">
    <location>
        <begin position="244"/>
        <end position="263"/>
    </location>
</feature>
<dbReference type="Pfam" id="PF13493">
    <property type="entry name" value="DUF4118"/>
    <property type="match status" value="1"/>
</dbReference>
<dbReference type="InterPro" id="IPR003661">
    <property type="entry name" value="HisK_dim/P_dom"/>
</dbReference>
<dbReference type="SUPFAM" id="SSF52402">
    <property type="entry name" value="Adenine nucleotide alpha hydrolases-like"/>
    <property type="match status" value="1"/>
</dbReference>
<dbReference type="InterPro" id="IPR003594">
    <property type="entry name" value="HATPase_dom"/>
</dbReference>
<keyword evidence="6 13" id="KW-0812">Transmembrane</keyword>
<reference evidence="15 16" key="2">
    <citation type="submission" date="2009-02" db="EMBL/GenBank/DDBJ databases">
        <title>Draft genome sequence of Blautia hydrogenotrophica DSM 10507 (Ruminococcus hydrogenotrophicus DSM 10507).</title>
        <authorList>
            <person name="Sudarsanam P."/>
            <person name="Ley R."/>
            <person name="Guruge J."/>
            <person name="Turnbaugh P.J."/>
            <person name="Mahowald M."/>
            <person name="Liep D."/>
            <person name="Gordon J."/>
        </authorList>
    </citation>
    <scope>NUCLEOTIDE SEQUENCE [LARGE SCALE GENOMIC DNA]</scope>
    <source>
        <strain evidence="16">DSM 10507 / JCM 14656 / S5a33</strain>
    </source>
</reference>
<dbReference type="CDD" id="cd01987">
    <property type="entry name" value="USP_KdpD-like"/>
    <property type="match status" value="1"/>
</dbReference>
<accession>C0CS35</accession>
<keyword evidence="4" id="KW-0597">Phosphoprotein</keyword>
<name>C0CS35_BLAHS</name>
<dbReference type="FunFam" id="3.30.565.10:FF:000006">
    <property type="entry name" value="Sensor histidine kinase WalK"/>
    <property type="match status" value="1"/>
</dbReference>
<dbReference type="GO" id="GO:0000155">
    <property type="term" value="F:phosphorelay sensor kinase activity"/>
    <property type="evidence" value="ECO:0007669"/>
    <property type="project" value="InterPro"/>
</dbReference>
<keyword evidence="7" id="KW-0547">Nucleotide-binding</keyword>
<dbReference type="CDD" id="cd00075">
    <property type="entry name" value="HATPase"/>
    <property type="match status" value="1"/>
</dbReference>
<dbReference type="InterPro" id="IPR036097">
    <property type="entry name" value="HisK_dim/P_sf"/>
</dbReference>
<dbReference type="InterPro" id="IPR005467">
    <property type="entry name" value="His_kinase_dom"/>
</dbReference>
<reference evidence="15 16" key="1">
    <citation type="submission" date="2009-01" db="EMBL/GenBank/DDBJ databases">
        <authorList>
            <person name="Fulton L."/>
            <person name="Clifton S."/>
            <person name="Fulton B."/>
            <person name="Xu J."/>
            <person name="Minx P."/>
            <person name="Pepin K.H."/>
            <person name="Johnson M."/>
            <person name="Bhonagiri V."/>
            <person name="Nash W.E."/>
            <person name="Mardis E.R."/>
            <person name="Wilson R.K."/>
        </authorList>
    </citation>
    <scope>NUCLEOTIDE SEQUENCE [LARGE SCALE GENOMIC DNA]</scope>
    <source>
        <strain evidence="16">DSM 10507 / JCM 14656 / S5a33</strain>
    </source>
</reference>
<dbReference type="InterPro" id="IPR029016">
    <property type="entry name" value="GAF-like_dom_sf"/>
</dbReference>
<keyword evidence="12 13" id="KW-0472">Membrane</keyword>
<comment type="catalytic activity">
    <reaction evidence="1">
        <text>ATP + protein L-histidine = ADP + protein N-phospho-L-histidine.</text>
        <dbReference type="EC" id="2.7.13.3"/>
    </reaction>
</comment>
<evidence type="ECO:0000256" key="3">
    <source>
        <dbReference type="ARBA" id="ARBA00012438"/>
    </source>
</evidence>
<dbReference type="Gene3D" id="3.30.450.40">
    <property type="match status" value="1"/>
</dbReference>
<dbReference type="PANTHER" id="PTHR45569:SF1">
    <property type="entry name" value="SENSOR PROTEIN KDPD"/>
    <property type="match status" value="1"/>
</dbReference>
<evidence type="ECO:0000256" key="9">
    <source>
        <dbReference type="ARBA" id="ARBA00022840"/>
    </source>
</evidence>
<dbReference type="PROSITE" id="PS50109">
    <property type="entry name" value="HIS_KIN"/>
    <property type="match status" value="1"/>
</dbReference>
<dbReference type="Gene3D" id="3.40.50.620">
    <property type="entry name" value="HUPs"/>
    <property type="match status" value="1"/>
</dbReference>
<dbReference type="CDD" id="cd00082">
    <property type="entry name" value="HisKA"/>
    <property type="match status" value="1"/>
</dbReference>
<dbReference type="InterPro" id="IPR014729">
    <property type="entry name" value="Rossmann-like_a/b/a_fold"/>
</dbReference>
<dbReference type="GO" id="GO:0005524">
    <property type="term" value="F:ATP binding"/>
    <property type="evidence" value="ECO:0007669"/>
    <property type="project" value="UniProtKB-KW"/>
</dbReference>
<evidence type="ECO:0000259" key="14">
    <source>
        <dbReference type="PROSITE" id="PS50109"/>
    </source>
</evidence>
<feature type="domain" description="Histidine kinase" evidence="14">
    <location>
        <begin position="442"/>
        <end position="659"/>
    </location>
</feature>
<dbReference type="HOGENOM" id="CLU_000445_113_3_9"/>
<dbReference type="PATRIC" id="fig|476272.21.peg.381"/>
<feature type="transmembrane region" description="Helical" evidence="13">
    <location>
        <begin position="161"/>
        <end position="186"/>
    </location>
</feature>
<dbReference type="Proteomes" id="UP000003100">
    <property type="component" value="Unassembled WGS sequence"/>
</dbReference>
<evidence type="ECO:0000256" key="11">
    <source>
        <dbReference type="ARBA" id="ARBA00023012"/>
    </source>
</evidence>
<dbReference type="InterPro" id="IPR052023">
    <property type="entry name" value="Histidine_kinase_KdpD"/>
</dbReference>
<organism evidence="15 16">
    <name type="scientific">Blautia hydrogenotrophica (strain DSM 10507 / JCM 14656 / S5a33)</name>
    <name type="common">Ruminococcus hydrogenotrophicus</name>
    <dbReference type="NCBI Taxonomy" id="476272"/>
    <lineage>
        <taxon>Bacteria</taxon>
        <taxon>Bacillati</taxon>
        <taxon>Bacillota</taxon>
        <taxon>Clostridia</taxon>
        <taxon>Lachnospirales</taxon>
        <taxon>Lachnospiraceae</taxon>
        <taxon>Blautia</taxon>
    </lineage>
</organism>
<dbReference type="Gene3D" id="1.10.287.130">
    <property type="match status" value="1"/>
</dbReference>
<dbReference type="PRINTS" id="PR00344">
    <property type="entry name" value="BCTRLSENSOR"/>
</dbReference>
<comment type="subcellular location">
    <subcellularLocation>
        <location evidence="2">Membrane</location>
        <topology evidence="2">Multi-pass membrane protein</topology>
    </subcellularLocation>
</comment>
<keyword evidence="9" id="KW-0067">ATP-binding</keyword>
<dbReference type="SUPFAM" id="SSF55874">
    <property type="entry name" value="ATPase domain of HSP90 chaperone/DNA topoisomerase II/histidine kinase"/>
    <property type="match status" value="1"/>
</dbReference>
<proteinExistence type="predicted"/>
<dbReference type="Pfam" id="PF00512">
    <property type="entry name" value="HisKA"/>
    <property type="match status" value="1"/>
</dbReference>
<evidence type="ECO:0000256" key="10">
    <source>
        <dbReference type="ARBA" id="ARBA00022989"/>
    </source>
</evidence>
<dbReference type="AlphaFoldDB" id="C0CS35"/>
<dbReference type="InterPro" id="IPR025201">
    <property type="entry name" value="KdpD_TM"/>
</dbReference>
<dbReference type="InterPro" id="IPR036890">
    <property type="entry name" value="HATPase_C_sf"/>
</dbReference>
<feature type="transmembrane region" description="Helical" evidence="13">
    <location>
        <begin position="216"/>
        <end position="232"/>
    </location>
</feature>
<dbReference type="eggNOG" id="COG2205">
    <property type="taxonomic scope" value="Bacteria"/>
</dbReference>
<dbReference type="Pfam" id="PF02518">
    <property type="entry name" value="HATPase_c"/>
    <property type="match status" value="1"/>
</dbReference>
<keyword evidence="10 13" id="KW-1133">Transmembrane helix</keyword>
<evidence type="ECO:0000256" key="12">
    <source>
        <dbReference type="ARBA" id="ARBA00023136"/>
    </source>
</evidence>
<keyword evidence="16" id="KW-1185">Reference proteome</keyword>
<keyword evidence="8" id="KW-0418">Kinase</keyword>
<dbReference type="EMBL" id="ACBZ01000197">
    <property type="protein sequence ID" value="EEG47408.1"/>
    <property type="molecule type" value="Genomic_DNA"/>
</dbReference>
<protein>
    <recommendedName>
        <fullName evidence="3">histidine kinase</fullName>
        <ecNumber evidence="3">2.7.13.3</ecNumber>
    </recommendedName>
</protein>